<protein>
    <recommendedName>
        <fullName evidence="5">2-phospho-L-lactate guanylyltransferase</fullName>
        <shortName evidence="5">LP guanylyltransferase</shortName>
        <ecNumber evidence="5">2.7.7.68</ecNumber>
    </recommendedName>
</protein>
<dbReference type="KEGG" id="mefw:F1737_07475"/>
<evidence type="ECO:0000256" key="2">
    <source>
        <dbReference type="ARBA" id="ARBA00022695"/>
    </source>
</evidence>
<keyword evidence="1 5" id="KW-0808">Transferase</keyword>
<comment type="catalytic activity">
    <reaction evidence="5">
        <text>(2S)-2-phospholactate + GTP + H(+) = (2S)-lactyl-2-diphospho-5'-guanosine + diphosphate</text>
        <dbReference type="Rhea" id="RHEA:63424"/>
        <dbReference type="ChEBI" id="CHEBI:15378"/>
        <dbReference type="ChEBI" id="CHEBI:33019"/>
        <dbReference type="ChEBI" id="CHEBI:37565"/>
        <dbReference type="ChEBI" id="CHEBI:59435"/>
        <dbReference type="ChEBI" id="CHEBI:59906"/>
        <dbReference type="EC" id="2.7.7.68"/>
    </reaction>
</comment>
<keyword evidence="3 5" id="KW-0547">Nucleotide-binding</keyword>
<keyword evidence="7" id="KW-1185">Reference proteome</keyword>
<dbReference type="InterPro" id="IPR029044">
    <property type="entry name" value="Nucleotide-diphossugar_trans"/>
</dbReference>
<comment type="similarity">
    <text evidence="5">Belongs to the CofC family.</text>
</comment>
<evidence type="ECO:0000256" key="5">
    <source>
        <dbReference type="HAMAP-Rule" id="MF_02114"/>
    </source>
</evidence>
<dbReference type="GO" id="GO:0052645">
    <property type="term" value="P:F420-0 metabolic process"/>
    <property type="evidence" value="ECO:0007669"/>
    <property type="project" value="UniProtKB-UniRule"/>
</dbReference>
<sequence>MVYAVIPFRPKNPKTRLSCILSQEERENFAVCMLNDVIKITNSAGLNTVLLSTEEFEVEDAETVVMALGLNEALNEFLSGKNEPVLIIMSDIPLADYDSVKRVISTDCDFAIVPGRGGGTNAIFVKNPSYFHVDFYGASFLDHIRIAKELGMSIDVIDSFRLSTDIDEREDLVEIILHGKGLSRNYLEKKGVLLSVEKGRVGIKRKTDDFE</sequence>
<dbReference type="InterPro" id="IPR002835">
    <property type="entry name" value="CofC"/>
</dbReference>
<reference evidence="6 7" key="1">
    <citation type="submission" date="2019-09" db="EMBL/GenBank/DDBJ databases">
        <title>The complete genome of Methanoplanus sp. FWC-SCC4.</title>
        <authorList>
            <person name="Chen S.-C."/>
            <person name="Zhou Y.-Z."/>
            <person name="Lai M.-C."/>
        </authorList>
    </citation>
    <scope>NUCLEOTIDE SEQUENCE [LARGE SCALE GENOMIC DNA]</scope>
    <source>
        <strain evidence="6 7">FWC-SCC4</strain>
    </source>
</reference>
<dbReference type="Gene3D" id="6.10.140.50">
    <property type="match status" value="1"/>
</dbReference>
<gene>
    <name evidence="5 6" type="primary">cofC</name>
    <name evidence="6" type="ORF">F1737_07475</name>
</gene>
<dbReference type="EMBL" id="CP043875">
    <property type="protein sequence ID" value="WOF16542.1"/>
    <property type="molecule type" value="Genomic_DNA"/>
</dbReference>
<evidence type="ECO:0000256" key="4">
    <source>
        <dbReference type="ARBA" id="ARBA00023134"/>
    </source>
</evidence>
<dbReference type="AlphaFoldDB" id="A0AA97FCV6"/>
<dbReference type="Gene3D" id="3.90.550.10">
    <property type="entry name" value="Spore Coat Polysaccharide Biosynthesis Protein SpsA, Chain A"/>
    <property type="match status" value="1"/>
</dbReference>
<evidence type="ECO:0000313" key="7">
    <source>
        <dbReference type="Proteomes" id="UP001301797"/>
    </source>
</evidence>
<dbReference type="GeneID" id="85229998"/>
<evidence type="ECO:0000313" key="6">
    <source>
        <dbReference type="EMBL" id="WOF16542.1"/>
    </source>
</evidence>
<dbReference type="HAMAP" id="MF_02114">
    <property type="entry name" value="CofC"/>
    <property type="match status" value="1"/>
</dbReference>
<organism evidence="6 7">
    <name type="scientific">Methanochimaera problematica</name>
    <dbReference type="NCBI Taxonomy" id="2609417"/>
    <lineage>
        <taxon>Archaea</taxon>
        <taxon>Methanobacteriati</taxon>
        <taxon>Methanobacteriota</taxon>
        <taxon>Stenosarchaea group</taxon>
        <taxon>Methanomicrobia</taxon>
        <taxon>Methanomicrobiales</taxon>
        <taxon>Methanomicrobiaceae</taxon>
        <taxon>Methanochimaera</taxon>
    </lineage>
</organism>
<name>A0AA97FCV6_9EURY</name>
<proteinExistence type="inferred from homology"/>
<evidence type="ECO:0000256" key="3">
    <source>
        <dbReference type="ARBA" id="ARBA00022741"/>
    </source>
</evidence>
<dbReference type="RefSeq" id="WP_317135963.1">
    <property type="nucleotide sequence ID" value="NZ_CP043875.1"/>
</dbReference>
<evidence type="ECO:0000256" key="1">
    <source>
        <dbReference type="ARBA" id="ARBA00022679"/>
    </source>
</evidence>
<dbReference type="PANTHER" id="PTHR40392">
    <property type="entry name" value="2-PHOSPHO-L-LACTATE GUANYLYLTRANSFERASE"/>
    <property type="match status" value="1"/>
</dbReference>
<dbReference type="GO" id="GO:0043814">
    <property type="term" value="F:phospholactate guanylyltransferase activity"/>
    <property type="evidence" value="ECO:0007669"/>
    <property type="project" value="UniProtKB-EC"/>
</dbReference>
<accession>A0AA97FCV6</accession>
<comment type="subunit">
    <text evidence="5">Homodimer.</text>
</comment>
<keyword evidence="2 5" id="KW-0548">Nucleotidyltransferase</keyword>
<dbReference type="PANTHER" id="PTHR40392:SF1">
    <property type="entry name" value="2-PHOSPHO-L-LACTATE GUANYLYLTRANSFERASE"/>
    <property type="match status" value="1"/>
</dbReference>
<comment type="pathway">
    <text evidence="5">Cofactor biosynthesis; coenzyme F420 biosynthesis.</text>
</comment>
<dbReference type="EC" id="2.7.7.68" evidence="5"/>
<dbReference type="GO" id="GO:0005525">
    <property type="term" value="F:GTP binding"/>
    <property type="evidence" value="ECO:0007669"/>
    <property type="project" value="UniProtKB-KW"/>
</dbReference>
<dbReference type="NCBIfam" id="TIGR03552">
    <property type="entry name" value="F420_cofC"/>
    <property type="match status" value="1"/>
</dbReference>
<dbReference type="Proteomes" id="UP001301797">
    <property type="component" value="Chromosome"/>
</dbReference>
<comment type="function">
    <text evidence="5">Guanylyltransferase that catalyzes the activation of (2S)-2-phospholactate (2-PL) as (2S)-lactyl-2-diphospho-5'-guanosine, via the condensation of 2-PL with GTP. It is involved in the biosynthesis of coenzyme F420, a hydride carrier cofactor.</text>
</comment>
<dbReference type="Pfam" id="PF01983">
    <property type="entry name" value="CofC"/>
    <property type="match status" value="1"/>
</dbReference>
<dbReference type="SUPFAM" id="SSF53448">
    <property type="entry name" value="Nucleotide-diphospho-sugar transferases"/>
    <property type="match status" value="1"/>
</dbReference>
<keyword evidence="4 5" id="KW-0342">GTP-binding</keyword>